<sequence>MLPSENLTAKYASLNKFIDEKYVESYDGREVALLNYVYNHCALDKIRGSPSAMHQTRRETQKNLRLLSLEFDPLTASVAIDLIDLELHSTANMSARQDAKLGY</sequence>
<dbReference type="STRING" id="29845.A0A1V6RY61"/>
<dbReference type="AlphaFoldDB" id="A0A1V6RY61"/>
<evidence type="ECO:0000313" key="2">
    <source>
        <dbReference type="Proteomes" id="UP000191518"/>
    </source>
</evidence>
<gene>
    <name evidence="1" type="ORF">PENVUL_c018G04167</name>
</gene>
<comment type="caution">
    <text evidence="1">The sequence shown here is derived from an EMBL/GenBank/DDBJ whole genome shotgun (WGS) entry which is preliminary data.</text>
</comment>
<dbReference type="EMBL" id="MDYP01000018">
    <property type="protein sequence ID" value="OQE06424.1"/>
    <property type="molecule type" value="Genomic_DNA"/>
</dbReference>
<name>A0A1V6RY61_9EURO</name>
<keyword evidence="2" id="KW-1185">Reference proteome</keyword>
<protein>
    <submittedName>
        <fullName evidence="1">Uncharacterized protein</fullName>
    </submittedName>
</protein>
<organism evidence="1 2">
    <name type="scientific">Penicillium vulpinum</name>
    <dbReference type="NCBI Taxonomy" id="29845"/>
    <lineage>
        <taxon>Eukaryota</taxon>
        <taxon>Fungi</taxon>
        <taxon>Dikarya</taxon>
        <taxon>Ascomycota</taxon>
        <taxon>Pezizomycotina</taxon>
        <taxon>Eurotiomycetes</taxon>
        <taxon>Eurotiomycetidae</taxon>
        <taxon>Eurotiales</taxon>
        <taxon>Aspergillaceae</taxon>
        <taxon>Penicillium</taxon>
    </lineage>
</organism>
<accession>A0A1V6RY61</accession>
<dbReference type="Proteomes" id="UP000191518">
    <property type="component" value="Unassembled WGS sequence"/>
</dbReference>
<proteinExistence type="predicted"/>
<evidence type="ECO:0000313" key="1">
    <source>
        <dbReference type="EMBL" id="OQE06424.1"/>
    </source>
</evidence>
<reference evidence="2" key="1">
    <citation type="journal article" date="2017" name="Nat. Microbiol.">
        <title>Global analysis of biosynthetic gene clusters reveals vast potential of secondary metabolite production in Penicillium species.</title>
        <authorList>
            <person name="Nielsen J.C."/>
            <person name="Grijseels S."/>
            <person name="Prigent S."/>
            <person name="Ji B."/>
            <person name="Dainat J."/>
            <person name="Nielsen K.F."/>
            <person name="Frisvad J.C."/>
            <person name="Workman M."/>
            <person name="Nielsen J."/>
        </authorList>
    </citation>
    <scope>NUCLEOTIDE SEQUENCE [LARGE SCALE GENOMIC DNA]</scope>
    <source>
        <strain evidence="2">IBT 29486</strain>
    </source>
</reference>